<dbReference type="PANTHER" id="PTHR43177">
    <property type="entry name" value="PROTEIN NRFC"/>
    <property type="match status" value="1"/>
</dbReference>
<reference evidence="6 7" key="2">
    <citation type="journal article" date="2011" name="J. Bacteriol.">
        <title>Complete genome sequence of the anaerobic, halophilic alkalithermophile Natranaerobius thermophilus JW/NM-WN-LF.</title>
        <authorList>
            <person name="Zhao B."/>
            <person name="Mesbah N.M."/>
            <person name="Dalin E."/>
            <person name="Goodwin L."/>
            <person name="Nolan M."/>
            <person name="Pitluck S."/>
            <person name="Chertkov O."/>
            <person name="Brettin T.S."/>
            <person name="Han J."/>
            <person name="Larimer F.W."/>
            <person name="Land M.L."/>
            <person name="Hauser L."/>
            <person name="Kyrpides N."/>
            <person name="Wiegel J."/>
        </authorList>
    </citation>
    <scope>NUCLEOTIDE SEQUENCE [LARGE SCALE GENOMIC DNA]</scope>
    <source>
        <strain evidence="7">ATCC BAA-1301 / DSM 18059 / JW/NM-WN-LF</strain>
    </source>
</reference>
<dbReference type="HOGENOM" id="CLU_043374_1_0_9"/>
<dbReference type="PROSITE" id="PS00198">
    <property type="entry name" value="4FE4S_FER_1"/>
    <property type="match status" value="1"/>
</dbReference>
<feature type="domain" description="4Fe-4S ferredoxin-type" evidence="5">
    <location>
        <begin position="83"/>
        <end position="112"/>
    </location>
</feature>
<dbReference type="AlphaFoldDB" id="B2A6V8"/>
<keyword evidence="4" id="KW-0411">Iron-sulfur</keyword>
<name>B2A6V8_NATTJ</name>
<dbReference type="CDD" id="cd10551">
    <property type="entry name" value="PsrB"/>
    <property type="match status" value="1"/>
</dbReference>
<dbReference type="Gene3D" id="3.30.70.20">
    <property type="match status" value="2"/>
</dbReference>
<dbReference type="OrthoDB" id="9810688at2"/>
<gene>
    <name evidence="6" type="ordered locus">Nther_0644</name>
</gene>
<evidence type="ECO:0000256" key="3">
    <source>
        <dbReference type="ARBA" id="ARBA00023004"/>
    </source>
</evidence>
<dbReference type="InParanoid" id="B2A6V8"/>
<dbReference type="GO" id="GO:0051539">
    <property type="term" value="F:4 iron, 4 sulfur cluster binding"/>
    <property type="evidence" value="ECO:0007669"/>
    <property type="project" value="UniProtKB-KW"/>
</dbReference>
<dbReference type="STRING" id="457570.Nther_0644"/>
<dbReference type="SUPFAM" id="SSF54862">
    <property type="entry name" value="4Fe-4S ferredoxins"/>
    <property type="match status" value="1"/>
</dbReference>
<dbReference type="InterPro" id="IPR017900">
    <property type="entry name" value="4Fe4S_Fe_S_CS"/>
</dbReference>
<protein>
    <submittedName>
        <fullName evidence="6">4Fe-4S ferredoxin iron-sulfur binding domain protein</fullName>
    </submittedName>
</protein>
<keyword evidence="2" id="KW-0479">Metal-binding</keyword>
<dbReference type="InterPro" id="IPR050954">
    <property type="entry name" value="ET_IronSulfur_Cluster-Binding"/>
</dbReference>
<dbReference type="PANTHER" id="PTHR43177:SF3">
    <property type="entry name" value="PROTEIN NRFC HOMOLOG"/>
    <property type="match status" value="1"/>
</dbReference>
<dbReference type="eggNOG" id="COG0437">
    <property type="taxonomic scope" value="Bacteria"/>
</dbReference>
<dbReference type="EMBL" id="CP001034">
    <property type="protein sequence ID" value="ACB84239.1"/>
    <property type="molecule type" value="Genomic_DNA"/>
</dbReference>
<dbReference type="PROSITE" id="PS51379">
    <property type="entry name" value="4FE4S_FER_2"/>
    <property type="match status" value="3"/>
</dbReference>
<dbReference type="KEGG" id="nth:Nther_0644"/>
<feature type="domain" description="4Fe-4S ferredoxin-type" evidence="5">
    <location>
        <begin position="49"/>
        <end position="80"/>
    </location>
</feature>
<dbReference type="RefSeq" id="WP_012447123.1">
    <property type="nucleotide sequence ID" value="NC_010718.1"/>
</dbReference>
<dbReference type="InterPro" id="IPR017896">
    <property type="entry name" value="4Fe4S_Fe-S-bd"/>
</dbReference>
<evidence type="ECO:0000313" key="6">
    <source>
        <dbReference type="EMBL" id="ACB84239.1"/>
    </source>
</evidence>
<feature type="domain" description="4Fe-4S ferredoxin-type" evidence="5">
    <location>
        <begin position="4"/>
        <end position="33"/>
    </location>
</feature>
<organism evidence="6 7">
    <name type="scientific">Natranaerobius thermophilus (strain ATCC BAA-1301 / DSM 18059 / JW/NM-WN-LF)</name>
    <dbReference type="NCBI Taxonomy" id="457570"/>
    <lineage>
        <taxon>Bacteria</taxon>
        <taxon>Bacillati</taxon>
        <taxon>Bacillota</taxon>
        <taxon>Clostridia</taxon>
        <taxon>Natranaerobiales</taxon>
        <taxon>Natranaerobiaceae</taxon>
        <taxon>Natranaerobius</taxon>
    </lineage>
</organism>
<evidence type="ECO:0000256" key="1">
    <source>
        <dbReference type="ARBA" id="ARBA00022485"/>
    </source>
</evidence>
<dbReference type="Proteomes" id="UP000001683">
    <property type="component" value="Chromosome"/>
</dbReference>
<proteinExistence type="predicted"/>
<keyword evidence="1" id="KW-0004">4Fe-4S</keyword>
<evidence type="ECO:0000313" key="7">
    <source>
        <dbReference type="Proteomes" id="UP000001683"/>
    </source>
</evidence>
<keyword evidence="3" id="KW-0408">Iron</keyword>
<evidence type="ECO:0000259" key="5">
    <source>
        <dbReference type="PROSITE" id="PS51379"/>
    </source>
</evidence>
<accession>B2A6V8</accession>
<sequence length="229" mass="26400">MTKYAMVIDLHRCTGCGACAITCKIENNVPRGFRWADYIHETKGEFPNVTYTYIPTLCNHCDHAPCVEVCPTDPKAMYKTEHGLTLHDSKECIGCRQCEDACPYGVVYFNSEKAHEFWRDGKAQEVVNKISKENDVIPPYYNPNRARTYAGIRPPDIVEKCTFCDHLIIEGKLPYCVEQCPSGARYFGDKEDENDLVNQMLKEYMSKRLKEYKGTEPNVYYIRDYNKNA</sequence>
<dbReference type="Pfam" id="PF13247">
    <property type="entry name" value="Fer4_11"/>
    <property type="match status" value="2"/>
</dbReference>
<keyword evidence="7" id="KW-1185">Reference proteome</keyword>
<dbReference type="GO" id="GO:0046872">
    <property type="term" value="F:metal ion binding"/>
    <property type="evidence" value="ECO:0007669"/>
    <property type="project" value="UniProtKB-KW"/>
</dbReference>
<dbReference type="Pfam" id="PF12800">
    <property type="entry name" value="Fer4_4"/>
    <property type="match status" value="1"/>
</dbReference>
<evidence type="ECO:0000256" key="4">
    <source>
        <dbReference type="ARBA" id="ARBA00023014"/>
    </source>
</evidence>
<evidence type="ECO:0000256" key="2">
    <source>
        <dbReference type="ARBA" id="ARBA00022723"/>
    </source>
</evidence>
<reference evidence="6 7" key="1">
    <citation type="submission" date="2008-04" db="EMBL/GenBank/DDBJ databases">
        <title>Complete sequence of chromosome of Natranaerobius thermophilus JW/NM-WN-LF.</title>
        <authorList>
            <consortium name="US DOE Joint Genome Institute"/>
            <person name="Copeland A."/>
            <person name="Lucas S."/>
            <person name="Lapidus A."/>
            <person name="Glavina del Rio T."/>
            <person name="Dalin E."/>
            <person name="Tice H."/>
            <person name="Bruce D."/>
            <person name="Goodwin L."/>
            <person name="Pitluck S."/>
            <person name="Chertkov O."/>
            <person name="Brettin T."/>
            <person name="Detter J.C."/>
            <person name="Han C."/>
            <person name="Kuske C.R."/>
            <person name="Schmutz J."/>
            <person name="Larimer F."/>
            <person name="Land M."/>
            <person name="Hauser L."/>
            <person name="Kyrpides N."/>
            <person name="Lykidis A."/>
            <person name="Mesbah N.M."/>
            <person name="Wiegel J."/>
        </authorList>
    </citation>
    <scope>NUCLEOTIDE SEQUENCE [LARGE SCALE GENOMIC DNA]</scope>
    <source>
        <strain evidence="7">ATCC BAA-1301 / DSM 18059 / JW/NM-WN-LF</strain>
    </source>
</reference>